<evidence type="ECO:0000256" key="5">
    <source>
        <dbReference type="ARBA" id="ARBA00023136"/>
    </source>
</evidence>
<name>A0A1E1M5T0_RHYSE</name>
<dbReference type="AlphaFoldDB" id="A0A1E1M5T0"/>
<dbReference type="GO" id="GO:0022857">
    <property type="term" value="F:transmembrane transporter activity"/>
    <property type="evidence" value="ECO:0007669"/>
    <property type="project" value="TreeGrafter"/>
</dbReference>
<feature type="transmembrane region" description="Helical" evidence="7">
    <location>
        <begin position="191"/>
        <end position="213"/>
    </location>
</feature>
<keyword evidence="4 7" id="KW-1133">Transmembrane helix</keyword>
<evidence type="ECO:0000313" key="9">
    <source>
        <dbReference type="Proteomes" id="UP000177625"/>
    </source>
</evidence>
<evidence type="ECO:0000256" key="4">
    <source>
        <dbReference type="ARBA" id="ARBA00022989"/>
    </source>
</evidence>
<feature type="transmembrane region" description="Helical" evidence="7">
    <location>
        <begin position="112"/>
        <end position="133"/>
    </location>
</feature>
<evidence type="ECO:0000313" key="8">
    <source>
        <dbReference type="EMBL" id="CZT44457.1"/>
    </source>
</evidence>
<feature type="transmembrane region" description="Helical" evidence="7">
    <location>
        <begin position="139"/>
        <end position="158"/>
    </location>
</feature>
<feature type="transmembrane region" description="Helical" evidence="7">
    <location>
        <begin position="294"/>
        <end position="316"/>
    </location>
</feature>
<gene>
    <name evidence="8" type="ORF">RSE6_04625</name>
</gene>
<evidence type="ECO:0000256" key="1">
    <source>
        <dbReference type="ARBA" id="ARBA00004141"/>
    </source>
</evidence>
<dbReference type="PANTHER" id="PTHR43791">
    <property type="entry name" value="PERMEASE-RELATED"/>
    <property type="match status" value="1"/>
</dbReference>
<evidence type="ECO:0000256" key="6">
    <source>
        <dbReference type="SAM" id="MobiDB-lite"/>
    </source>
</evidence>
<feature type="transmembrane region" description="Helical" evidence="7">
    <location>
        <begin position="225"/>
        <end position="245"/>
    </location>
</feature>
<dbReference type="Gene3D" id="1.20.1250.20">
    <property type="entry name" value="MFS general substrate transporter like domains"/>
    <property type="match status" value="1"/>
</dbReference>
<dbReference type="SUPFAM" id="SSF103473">
    <property type="entry name" value="MFS general substrate transporter"/>
    <property type="match status" value="1"/>
</dbReference>
<evidence type="ECO:0000256" key="7">
    <source>
        <dbReference type="SAM" id="Phobius"/>
    </source>
</evidence>
<dbReference type="EMBL" id="FJVC01000174">
    <property type="protein sequence ID" value="CZT44457.1"/>
    <property type="molecule type" value="Genomic_DNA"/>
</dbReference>
<dbReference type="InterPro" id="IPR036259">
    <property type="entry name" value="MFS_trans_sf"/>
</dbReference>
<accession>A0A1E1M5T0</accession>
<evidence type="ECO:0000256" key="2">
    <source>
        <dbReference type="ARBA" id="ARBA00022448"/>
    </source>
</evidence>
<comment type="subcellular location">
    <subcellularLocation>
        <location evidence="1">Membrane</location>
        <topology evidence="1">Multi-pass membrane protein</topology>
    </subcellularLocation>
</comment>
<dbReference type="GO" id="GO:0016020">
    <property type="term" value="C:membrane"/>
    <property type="evidence" value="ECO:0007669"/>
    <property type="project" value="UniProtKB-SubCell"/>
</dbReference>
<keyword evidence="2" id="KW-0813">Transport</keyword>
<dbReference type="Proteomes" id="UP000177625">
    <property type="component" value="Unassembled WGS sequence"/>
</dbReference>
<keyword evidence="5 7" id="KW-0472">Membrane</keyword>
<keyword evidence="9" id="KW-1185">Reference proteome</keyword>
<dbReference type="PANTHER" id="PTHR43791:SF43">
    <property type="entry name" value="MAJOR FACILITATOR SUPERFAMILY (MFS) PROFILE DOMAIN-CONTAINING PROTEIN"/>
    <property type="match status" value="1"/>
</dbReference>
<reference evidence="9" key="1">
    <citation type="submission" date="2016-03" db="EMBL/GenBank/DDBJ databases">
        <authorList>
            <person name="Guldener U."/>
        </authorList>
    </citation>
    <scope>NUCLEOTIDE SEQUENCE [LARGE SCALE GENOMIC DNA]</scope>
</reference>
<organism evidence="8 9">
    <name type="scientific">Rhynchosporium secalis</name>
    <name type="common">Barley scald fungus</name>
    <dbReference type="NCBI Taxonomy" id="38038"/>
    <lineage>
        <taxon>Eukaryota</taxon>
        <taxon>Fungi</taxon>
        <taxon>Dikarya</taxon>
        <taxon>Ascomycota</taxon>
        <taxon>Pezizomycotina</taxon>
        <taxon>Leotiomycetes</taxon>
        <taxon>Helotiales</taxon>
        <taxon>Ploettnerulaceae</taxon>
        <taxon>Rhynchosporium</taxon>
    </lineage>
</organism>
<proteinExistence type="predicted"/>
<feature type="region of interest" description="Disordered" evidence="6">
    <location>
        <begin position="1"/>
        <end position="41"/>
    </location>
</feature>
<keyword evidence="3 7" id="KW-0812">Transmembrane</keyword>
<sequence>MSRSKDNKTPSAGISKGSIDHDLKQPEVISEDSSDHEPQTTSRWRRIVGYVWDSAEGTPRNRKYVQKIDAYMFTTICLGYFIKYLDQTNVSNAFVSGMKEDLRLYGNERNWLNTWFSLGVMIGSLPAMLFQLNWARPSYFIPTCEVCWSVLVMCMAATNNIKVESSRRVLGQTILLFLGVGKGPKELTKRVAIILEIESIASMFSGYLQAGIYKSLNGRHGLPGWKWLFIMDGVISIPIAVWGYFSIPDLPHTTKAFYLSADDRQYGIERIEKVGRQPPVKLTKKVMKDVFLDWKIWSFVFPYVMLAACHTATSYFNLWLKAVGYDVYHINTLPTAGNALAIVVTLL</sequence>
<evidence type="ECO:0000256" key="3">
    <source>
        <dbReference type="ARBA" id="ARBA00022692"/>
    </source>
</evidence>
<protein>
    <submittedName>
        <fullName evidence="8">Related to transporter protein</fullName>
    </submittedName>
</protein>